<keyword evidence="2" id="KW-1185">Reference proteome</keyword>
<organism evidence="2 3">
    <name type="scientific">Crassostrea virginica</name>
    <name type="common">Eastern oyster</name>
    <dbReference type="NCBI Taxonomy" id="6565"/>
    <lineage>
        <taxon>Eukaryota</taxon>
        <taxon>Metazoa</taxon>
        <taxon>Spiralia</taxon>
        <taxon>Lophotrochozoa</taxon>
        <taxon>Mollusca</taxon>
        <taxon>Bivalvia</taxon>
        <taxon>Autobranchia</taxon>
        <taxon>Pteriomorphia</taxon>
        <taxon>Ostreida</taxon>
        <taxon>Ostreoidea</taxon>
        <taxon>Ostreidae</taxon>
        <taxon>Crassostrea</taxon>
    </lineage>
</organism>
<dbReference type="AlphaFoldDB" id="A0A8B8CQN0"/>
<protein>
    <submittedName>
        <fullName evidence="3">Uncharacterized protein LOC111121241</fullName>
    </submittedName>
</protein>
<reference evidence="3" key="1">
    <citation type="submission" date="2025-08" db="UniProtKB">
        <authorList>
            <consortium name="RefSeq"/>
        </authorList>
    </citation>
    <scope>IDENTIFICATION</scope>
    <source>
        <tissue evidence="3">Whole sample</tissue>
    </source>
</reference>
<accession>A0A8B8CQN0</accession>
<feature type="compositionally biased region" description="Polar residues" evidence="1">
    <location>
        <begin position="96"/>
        <end position="106"/>
    </location>
</feature>
<dbReference type="Proteomes" id="UP000694844">
    <property type="component" value="Chromosome 2"/>
</dbReference>
<name>A0A8B8CQN0_CRAVI</name>
<evidence type="ECO:0000256" key="1">
    <source>
        <dbReference type="SAM" id="MobiDB-lite"/>
    </source>
</evidence>
<proteinExistence type="predicted"/>
<feature type="region of interest" description="Disordered" evidence="1">
    <location>
        <begin position="89"/>
        <end position="112"/>
    </location>
</feature>
<dbReference type="KEGG" id="cvn:111121241"/>
<dbReference type="GeneID" id="111121241"/>
<sequence>MKYPGYKTARVMTNKDGMTPSDLALTAGHESLSEKIRRTECGSDYEEIHEDSGYLTFGSEEHDEYRSRARSTGDCRYWSLPTPCLDRDSGIHESADSLSEGNTTFKPRTRSEGGLKIYSGYKENLL</sequence>
<evidence type="ECO:0000313" key="2">
    <source>
        <dbReference type="Proteomes" id="UP000694844"/>
    </source>
</evidence>
<evidence type="ECO:0000313" key="3">
    <source>
        <dbReference type="RefSeq" id="XP_022318122.1"/>
    </source>
</evidence>
<gene>
    <name evidence="3" type="primary">LOC111121241</name>
</gene>
<dbReference type="RefSeq" id="XP_022318122.1">
    <property type="nucleotide sequence ID" value="XM_022462414.1"/>
</dbReference>